<organism evidence="1 2">
    <name type="scientific">Trinickia dinghuensis</name>
    <dbReference type="NCBI Taxonomy" id="2291023"/>
    <lineage>
        <taxon>Bacteria</taxon>
        <taxon>Pseudomonadati</taxon>
        <taxon>Pseudomonadota</taxon>
        <taxon>Betaproteobacteria</taxon>
        <taxon>Burkholderiales</taxon>
        <taxon>Burkholderiaceae</taxon>
        <taxon>Trinickia</taxon>
    </lineage>
</organism>
<name>A0A3D8JW85_9BURK</name>
<dbReference type="EMBL" id="QRGA01000010">
    <property type="protein sequence ID" value="RDU97339.1"/>
    <property type="molecule type" value="Genomic_DNA"/>
</dbReference>
<dbReference type="AlphaFoldDB" id="A0A3D8JW85"/>
<gene>
    <name evidence="1" type="ORF">DWV00_19100</name>
</gene>
<evidence type="ECO:0000313" key="2">
    <source>
        <dbReference type="Proteomes" id="UP000256838"/>
    </source>
</evidence>
<comment type="caution">
    <text evidence="1">The sequence shown here is derived from an EMBL/GenBank/DDBJ whole genome shotgun (WGS) entry which is preliminary data.</text>
</comment>
<sequence length="1044" mass="113120">MPMNSVQLDSRTRPEFFDETIRLAKIYCPQWNLPDEWPSGGVSPQPSADAIAADPGLALFRIFSCLAGYLADIENALPVHWQLAFYRFLNANIRTALPAFAPLQFSLSAGQPPVMVPAGTAVLDVATQSVRFATYDDLNVVPASLSAALCVSPALDLYADGVAAWQRGDYVSAFFGASDDHRPRNRHPLGHWLLIGDSVLIAYDPAVTKVELTLTGSHLFPCYFEQWCDGTLTEVHHHHPKASDDGRSFSVIFEKPFSQAEKAVSVAQLNAELVAKAGYGAADLEIESDAGALEPSYWRVVRPAAHVRFPSDADVLPKLREILCTVSAAGALPQQAAANNSLLDLTKGAYPFGKNPAVEDAFYVRSDKAFAYGGGEIHLRFVFSGLANDADARVDWQFWNDADRAWVSMGEANGSGPYRLKDGTENLTKSGEVSFTCPTMGRQTIAGTSGYWIRAVLKAFDGANGFDFQPLAPAIDEIPSEILPDSYKSPVVAYIVKSTKATFLSRYQSNTARKGPFVESLKIDYTVTARPKWLWRHNAFQLENMSSLKDRPYPYLPLPNTPNLLYLGLRRNDATLRWAGEEITLYFHIHNEAAESGPALSWEWLDSETKQWRPLDVMDRSAGLGRSATVRFIVPDTMQEAICFSQRACWLRVAGAVAPPVLMKGIYLNTTGAKNVTTYTEVIIGSSNGLPNQTFSLPFAGVHEVQQGEALSARNVGAQPDIELVVEEPVALDGTLSPELATQPETEKFAWTLVDSFVDQDASARVYAIEPRSGTVVFGDGVRGRIPPLGTHNIIVESYCTTAGKSGNVAANALGIFGAGIPGIAKVSNPVAARGGVDGESLSDLVQDAPERVRANDRVVTLEDVKALAEQASSRVAQAVAIEHLETDKAAPWRHVALFVLAQSDEARALTAPAVLDEVLAYVQQRSPIPLQSRITVSSARFKTIDVAAVLKTAEPRDSWPALRQTIDGTLTAFLHPVNGGPPGGSHWIFGKPVLRADVFACLLGTPGVNAVDRLALCGGDYDVILRRCEVPCAGAIQIAVEAY</sequence>
<accession>A0A3D8JW85</accession>
<proteinExistence type="predicted"/>
<dbReference type="OrthoDB" id="9796131at2"/>
<reference evidence="1 2" key="1">
    <citation type="submission" date="2018-08" db="EMBL/GenBank/DDBJ databases">
        <title>Paraburkholderia sp. DHOM06 isolated from forest soil.</title>
        <authorList>
            <person name="Gao Z.-H."/>
            <person name="Qiu L.-H."/>
        </authorList>
    </citation>
    <scope>NUCLEOTIDE SEQUENCE [LARGE SCALE GENOMIC DNA]</scope>
    <source>
        <strain evidence="1 2">DHOM06</strain>
    </source>
</reference>
<protein>
    <submittedName>
        <fullName evidence="1">Uncharacterized protein</fullName>
    </submittedName>
</protein>
<dbReference type="Proteomes" id="UP000256838">
    <property type="component" value="Unassembled WGS sequence"/>
</dbReference>
<evidence type="ECO:0000313" key="1">
    <source>
        <dbReference type="EMBL" id="RDU97339.1"/>
    </source>
</evidence>
<keyword evidence="2" id="KW-1185">Reference proteome</keyword>